<feature type="region of interest" description="Disordered" evidence="2">
    <location>
        <begin position="189"/>
        <end position="240"/>
    </location>
</feature>
<feature type="compositionally biased region" description="Low complexity" evidence="2">
    <location>
        <begin position="189"/>
        <end position="199"/>
    </location>
</feature>
<evidence type="ECO:0000256" key="3">
    <source>
        <dbReference type="SAM" id="SignalP"/>
    </source>
</evidence>
<evidence type="ECO:0000259" key="4">
    <source>
        <dbReference type="PROSITE" id="PS51208"/>
    </source>
</evidence>
<protein>
    <submittedName>
        <fullName evidence="5">Autotransporter beta-domain</fullName>
    </submittedName>
</protein>
<dbReference type="RefSeq" id="WP_215217081.1">
    <property type="nucleotide sequence ID" value="NZ_CP075587.1"/>
</dbReference>
<dbReference type="SMART" id="SM00869">
    <property type="entry name" value="Autotransporter"/>
    <property type="match status" value="1"/>
</dbReference>
<feature type="chain" id="PRO_5045344770" evidence="3">
    <location>
        <begin position="22"/>
        <end position="1204"/>
    </location>
</feature>
<sequence length="1204" mass="121652">MKSIRFFVLNSLTLFSAHLWSASLTVSTSEDNGPGSLRQAILELNSAIGTSHTITINAGLPTITLASSLPVIQKPVSIITSGGIPQVIDGNANQFRLFATTKPLTVQNCTLQNGGALGGNATTTTGGPGGGAGGGGGLGAGGGIYIAPGSSVILNSTTIQNNIARGGAGGTGQSNTNIANGGCGGGASFSSADPNSNGLSSGGGDNPGQSGVNGGKGGAQGGGDGGKNTQILTDGKAGSGYGGGGNGGGNGGVGHIELLKLPGGDFGAGGGGGGSGSAYGIVIAVPVSDEKLAEEYDVYIATLGGRGGKGGGGGGGAAINSNGGGGGGFGSGGGGGSNILDFITGAGGGGGGFGGGGGGGSSGKSSDNRQTGGGGGGGGFGGGGGGAGGSRQYLGGLGYGGRYGGDGGMQKTTTSYAGAGAGGAGIGGAIFVSYDSVLTIQDSVSLSGNQAIGGIAGASDPALSLAATDGQSFANDVFLYTDAQLIFDNETDLSANFAIQSDPKSPSDRGIFKQNTGTVTLSSTSNNYRGGTQIKEGTLSIASDVLGDSSGPIAFFGGILETTSSFSLSRSIFLAPFGTISVDSSCILTIPGIITGPGSLIKSNDGTLVLTGANDYMGGTTVSGGTLQGNTTSLQGDIIDNAILIFDQESTGTYNGNISGSGTLIKQKFGLVNFTNDSSSFAGQVAVNVGALLVNGKLGGTCTVAPNGVLGGVGTIGTVINDGIVAPGNSIGTLTVNGNYTQSSSGTLAIEIDVMGENDLLQVIGTASLNGALSIRLEPGVYSEETVYTFLTAESVTGQFSNSFSDQRLVYTVNYFPNQVQLSLSAPSLIISIPNSSLTGNARAVADYLFCSSFDFADIDLDAVANALLQLPMDEYAKALKSLTPAAFGSLPLVELESIFNLANAFFMTGAGQRSYCYTDIDEPTNIWVNHLGFIYSQEGCQEAPGFKAHTYGVAVGADHLFIDQWSIGVGIAYSHAQLDWKHQMGDAYGNSVHLGPYIKYDSENFYFDFLLLGAGNFYDVDRKIVFPGISRKAHSDPTTWNFSEILLAGLRLEPFNVDNFFVQPEIRLDQTNSFQGKFKEKGAQSIDLSIKDKCSSFLRSLVNIKVTKESCISGFCLVPSVNLGWLRTTPLIGGHYTSGFRGKTFCEPNFSATSFHQTIDQLLVGAQFLISCQGDFQLSIGYEGTFGRGTKVNEMNLALDWKF</sequence>
<proteinExistence type="predicted"/>
<dbReference type="InterPro" id="IPR011050">
    <property type="entry name" value="Pectin_lyase_fold/virulence"/>
</dbReference>
<dbReference type="Proteomes" id="UP000826014">
    <property type="component" value="Chromosome"/>
</dbReference>
<dbReference type="PRINTS" id="PR01228">
    <property type="entry name" value="EGGSHELL"/>
</dbReference>
<organism evidence="5 6">
    <name type="scientific">Candidatus Rhabdochlamydia oedothoracis</name>
    <dbReference type="NCBI Taxonomy" id="2720720"/>
    <lineage>
        <taxon>Bacteria</taxon>
        <taxon>Pseudomonadati</taxon>
        <taxon>Chlamydiota</taxon>
        <taxon>Chlamydiia</taxon>
        <taxon>Parachlamydiales</taxon>
        <taxon>Candidatus Rhabdochlamydiaceae</taxon>
        <taxon>Candidatus Rhabdochlamydia</taxon>
    </lineage>
</organism>
<feature type="signal peptide" evidence="3">
    <location>
        <begin position="1"/>
        <end position="21"/>
    </location>
</feature>
<evidence type="ECO:0000256" key="1">
    <source>
        <dbReference type="ARBA" id="ARBA00022729"/>
    </source>
</evidence>
<dbReference type="EMBL" id="CP075587">
    <property type="protein sequence ID" value="QYF48264.1"/>
    <property type="molecule type" value="Genomic_DNA"/>
</dbReference>
<dbReference type="NCBIfam" id="TIGR02601">
    <property type="entry name" value="autotrns_rpt"/>
    <property type="match status" value="2"/>
</dbReference>
<feature type="compositionally biased region" description="Gly residues" evidence="2">
    <location>
        <begin position="371"/>
        <end position="382"/>
    </location>
</feature>
<evidence type="ECO:0000313" key="6">
    <source>
        <dbReference type="Proteomes" id="UP000826014"/>
    </source>
</evidence>
<evidence type="ECO:0000256" key="2">
    <source>
        <dbReference type="SAM" id="MobiDB-lite"/>
    </source>
</evidence>
<dbReference type="SUPFAM" id="SSF103515">
    <property type="entry name" value="Autotransporter"/>
    <property type="match status" value="1"/>
</dbReference>
<feature type="compositionally biased region" description="Gly residues" evidence="2">
    <location>
        <begin position="200"/>
        <end position="226"/>
    </location>
</feature>
<keyword evidence="6" id="KW-1185">Reference proteome</keyword>
<dbReference type="SUPFAM" id="SSF51126">
    <property type="entry name" value="Pectin lyase-like"/>
    <property type="match status" value="1"/>
</dbReference>
<reference evidence="5 6" key="1">
    <citation type="journal article" date="2022" name="bioRxiv">
        <title>Ecology and evolution of chlamydial symbionts of arthropods.</title>
        <authorList>
            <person name="Halter T."/>
            <person name="Koestlbacher S."/>
            <person name="Collingro A."/>
            <person name="Sixt B.S."/>
            <person name="Toenshoff E.R."/>
            <person name="Hendrickx F."/>
            <person name="Kostanjsek R."/>
            <person name="Horn M."/>
        </authorList>
    </citation>
    <scope>NUCLEOTIDE SEQUENCE [LARGE SCALE GENOMIC DNA]</scope>
    <source>
        <strain evidence="5">W744xW776</strain>
    </source>
</reference>
<name>A0ABX8V4W0_9BACT</name>
<evidence type="ECO:0000313" key="5">
    <source>
        <dbReference type="EMBL" id="QYF48264.1"/>
    </source>
</evidence>
<dbReference type="Pfam" id="PF03797">
    <property type="entry name" value="Autotransporter"/>
    <property type="match status" value="1"/>
</dbReference>
<dbReference type="Gene3D" id="2.40.128.130">
    <property type="entry name" value="Autotransporter beta-domain"/>
    <property type="match status" value="1"/>
</dbReference>
<dbReference type="InterPro" id="IPR005546">
    <property type="entry name" value="Autotransporte_beta"/>
</dbReference>
<dbReference type="InterPro" id="IPR013425">
    <property type="entry name" value="Autotrns_rpt"/>
</dbReference>
<feature type="region of interest" description="Disordered" evidence="2">
    <location>
        <begin position="354"/>
        <end position="382"/>
    </location>
</feature>
<dbReference type="Pfam" id="PF12951">
    <property type="entry name" value="PATR"/>
    <property type="match status" value="2"/>
</dbReference>
<feature type="domain" description="Autotransporter" evidence="4">
    <location>
        <begin position="920"/>
        <end position="1204"/>
    </location>
</feature>
<keyword evidence="1 3" id="KW-0732">Signal</keyword>
<dbReference type="PROSITE" id="PS51208">
    <property type="entry name" value="AUTOTRANSPORTER"/>
    <property type="match status" value="1"/>
</dbReference>
<dbReference type="InterPro" id="IPR036709">
    <property type="entry name" value="Autotransporte_beta_dom_sf"/>
</dbReference>
<accession>A0ABX8V4W0</accession>
<gene>
    <name evidence="5" type="ORF">RHABOEDO_000390</name>
</gene>